<protein>
    <recommendedName>
        <fullName evidence="3 8">Cysteine desulfurase</fullName>
        <ecNumber evidence="3 8">2.8.1.7</ecNumber>
    </recommendedName>
</protein>
<keyword evidence="11" id="KW-1185">Reference proteome</keyword>
<dbReference type="RefSeq" id="WP_152584234.1">
    <property type="nucleotide sequence ID" value="NZ_VIKT02000032.1"/>
</dbReference>
<dbReference type="EC" id="2.8.1.7" evidence="3 8"/>
<evidence type="ECO:0000313" key="10">
    <source>
        <dbReference type="EMBL" id="NHF64071.1"/>
    </source>
</evidence>
<dbReference type="InterPro" id="IPR015421">
    <property type="entry name" value="PyrdxlP-dep_Trfase_major"/>
</dbReference>
<dbReference type="AlphaFoldDB" id="A0A9E5JS02"/>
<dbReference type="PANTHER" id="PTHR43586:SF8">
    <property type="entry name" value="CYSTEINE DESULFURASE 1, CHLOROPLASTIC"/>
    <property type="match status" value="1"/>
</dbReference>
<proteinExistence type="inferred from homology"/>
<accession>A0A9E5JS02</accession>
<dbReference type="Gene3D" id="3.40.640.10">
    <property type="entry name" value="Type I PLP-dependent aspartate aminotransferase-like (Major domain)"/>
    <property type="match status" value="1"/>
</dbReference>
<dbReference type="InterPro" id="IPR020578">
    <property type="entry name" value="Aminotrans_V_PyrdxlP_BS"/>
</dbReference>
<dbReference type="GO" id="GO:0030170">
    <property type="term" value="F:pyridoxal phosphate binding"/>
    <property type="evidence" value="ECO:0007669"/>
    <property type="project" value="UniProtKB-UniRule"/>
</dbReference>
<reference evidence="10 11" key="2">
    <citation type="submission" date="2020-03" db="EMBL/GenBank/DDBJ databases">
        <title>Chryseoglobus sp. isolated from a deep-sea seamount.</title>
        <authorList>
            <person name="Zhang D.-C."/>
        </authorList>
    </citation>
    <scope>NUCLEOTIDE SEQUENCE [LARGE SCALE GENOMIC DNA]</scope>
    <source>
        <strain evidence="10 11">KN1116</strain>
    </source>
</reference>
<dbReference type="OrthoDB" id="9804366at2"/>
<evidence type="ECO:0000256" key="5">
    <source>
        <dbReference type="ARBA" id="ARBA00022898"/>
    </source>
</evidence>
<feature type="domain" description="Aminotransferase class V" evidence="9">
    <location>
        <begin position="34"/>
        <end position="414"/>
    </location>
</feature>
<dbReference type="SUPFAM" id="SSF53383">
    <property type="entry name" value="PLP-dependent transferases"/>
    <property type="match status" value="1"/>
</dbReference>
<reference evidence="10 11" key="1">
    <citation type="submission" date="2019-06" db="EMBL/GenBank/DDBJ databases">
        <authorList>
            <person name="De-Chao Zhang Q."/>
        </authorList>
    </citation>
    <scope>NUCLEOTIDE SEQUENCE [LARGE SCALE GENOMIC DNA]</scope>
    <source>
        <strain evidence="10 11">KN1116</strain>
    </source>
</reference>
<evidence type="ECO:0000256" key="3">
    <source>
        <dbReference type="ARBA" id="ARBA00012239"/>
    </source>
</evidence>
<name>A0A9E5JS02_9MICO</name>
<comment type="cofactor">
    <cofactor evidence="1 7">
        <name>pyridoxal 5'-phosphate</name>
        <dbReference type="ChEBI" id="CHEBI:597326"/>
    </cofactor>
</comment>
<evidence type="ECO:0000256" key="7">
    <source>
        <dbReference type="RuleBase" id="RU004504"/>
    </source>
</evidence>
<dbReference type="NCBIfam" id="TIGR01979">
    <property type="entry name" value="sufS"/>
    <property type="match status" value="1"/>
</dbReference>
<dbReference type="InterPro" id="IPR015422">
    <property type="entry name" value="PyrdxlP-dep_Trfase_small"/>
</dbReference>
<evidence type="ECO:0000256" key="8">
    <source>
        <dbReference type="RuleBase" id="RU004506"/>
    </source>
</evidence>
<gene>
    <name evidence="10" type="primary">sufS</name>
    <name evidence="10" type="ORF">FK219_012645</name>
</gene>
<comment type="function">
    <text evidence="8">Catalyzes the removal of elemental sulfur and selenium atoms from L-cysteine, L-cystine, L-selenocysteine, and L-selenocystine to produce L-alanine.</text>
</comment>
<dbReference type="Gene3D" id="3.90.1150.10">
    <property type="entry name" value="Aspartate Aminotransferase, domain 1"/>
    <property type="match status" value="1"/>
</dbReference>
<comment type="caution">
    <text evidence="10">The sequence shown here is derived from an EMBL/GenBank/DDBJ whole genome shotgun (WGS) entry which is preliminary data.</text>
</comment>
<evidence type="ECO:0000259" key="9">
    <source>
        <dbReference type="Pfam" id="PF00266"/>
    </source>
</evidence>
<dbReference type="EMBL" id="VIKT02000032">
    <property type="protein sequence ID" value="NHF64071.1"/>
    <property type="molecule type" value="Genomic_DNA"/>
</dbReference>
<keyword evidence="5 8" id="KW-0663">Pyridoxal phosphate</keyword>
<dbReference type="Pfam" id="PF00266">
    <property type="entry name" value="Aminotran_5"/>
    <property type="match status" value="1"/>
</dbReference>
<dbReference type="GO" id="GO:0031071">
    <property type="term" value="F:cysteine desulfurase activity"/>
    <property type="evidence" value="ECO:0007669"/>
    <property type="project" value="UniProtKB-UniRule"/>
</dbReference>
<dbReference type="InterPro" id="IPR000192">
    <property type="entry name" value="Aminotrans_V_dom"/>
</dbReference>
<comment type="catalytic activity">
    <reaction evidence="6 8">
        <text>(sulfur carrier)-H + L-cysteine = (sulfur carrier)-SH + L-alanine</text>
        <dbReference type="Rhea" id="RHEA:43892"/>
        <dbReference type="Rhea" id="RHEA-COMP:14737"/>
        <dbReference type="Rhea" id="RHEA-COMP:14739"/>
        <dbReference type="ChEBI" id="CHEBI:29917"/>
        <dbReference type="ChEBI" id="CHEBI:35235"/>
        <dbReference type="ChEBI" id="CHEBI:57972"/>
        <dbReference type="ChEBI" id="CHEBI:64428"/>
        <dbReference type="EC" id="2.8.1.7"/>
    </reaction>
</comment>
<dbReference type="InterPro" id="IPR015424">
    <property type="entry name" value="PyrdxlP-dep_Trfase"/>
</dbReference>
<evidence type="ECO:0000256" key="1">
    <source>
        <dbReference type="ARBA" id="ARBA00001933"/>
    </source>
</evidence>
<keyword evidence="4 8" id="KW-0808">Transferase</keyword>
<organism evidence="10 11">
    <name type="scientific">Microcella pacifica</name>
    <dbReference type="NCBI Taxonomy" id="2591847"/>
    <lineage>
        <taxon>Bacteria</taxon>
        <taxon>Bacillati</taxon>
        <taxon>Actinomycetota</taxon>
        <taxon>Actinomycetes</taxon>
        <taxon>Micrococcales</taxon>
        <taxon>Microbacteriaceae</taxon>
        <taxon>Microcella</taxon>
    </lineage>
</organism>
<comment type="similarity">
    <text evidence="2 8">Belongs to the class-V pyridoxal-phosphate-dependent aminotransferase family. Csd subfamily.</text>
</comment>
<dbReference type="Proteomes" id="UP000818266">
    <property type="component" value="Unassembled WGS sequence"/>
</dbReference>
<sequence>MGTSTAAPFTGAELEAIRAQFPILQREVQGHPLVYLDSAATAQKPQRVIDAESSFYATANAAVHRGAHTLAGEATELYEDARLTIARFLHVDENEVVFTSHATEALNLIAYALGNASLGMGGAAAAPYALKPGDEIVTTELEHHANLIPWQELAARTGATLRHIPVRDNGALDVEVARSVIGERTRVLALSHVSNVTGQVSPLAQLVPLARAVGALVVLDSCQAAPHVPLHPRELDVDLAVFSGHKLYGPTGIGVLYGRAEVLDALPPFLYGGSMITTVTMEKAEYLPSPQRFEPGTPRIAQAIGLAEAVRFVDELGLDRIAASEHAVAQRLRDGLSVIPGVRLLGTDPAAPRVALASVVVDGVHAHDAGQFLDDRGIAARVGHHCAQPLHRRLGATASLRLSAAVHTTAQEVELALDAVAGIRSFFGAGGSTP</sequence>
<dbReference type="GO" id="GO:0006534">
    <property type="term" value="P:cysteine metabolic process"/>
    <property type="evidence" value="ECO:0007669"/>
    <property type="project" value="UniProtKB-UniRule"/>
</dbReference>
<dbReference type="InterPro" id="IPR010970">
    <property type="entry name" value="Cys_dSase_SufS"/>
</dbReference>
<evidence type="ECO:0000313" key="11">
    <source>
        <dbReference type="Proteomes" id="UP000818266"/>
    </source>
</evidence>
<dbReference type="CDD" id="cd06453">
    <property type="entry name" value="SufS_like"/>
    <property type="match status" value="1"/>
</dbReference>
<evidence type="ECO:0000256" key="6">
    <source>
        <dbReference type="ARBA" id="ARBA00050776"/>
    </source>
</evidence>
<dbReference type="PROSITE" id="PS00595">
    <property type="entry name" value="AA_TRANSFER_CLASS_5"/>
    <property type="match status" value="1"/>
</dbReference>
<evidence type="ECO:0000256" key="4">
    <source>
        <dbReference type="ARBA" id="ARBA00022679"/>
    </source>
</evidence>
<dbReference type="PANTHER" id="PTHR43586">
    <property type="entry name" value="CYSTEINE DESULFURASE"/>
    <property type="match status" value="1"/>
</dbReference>
<evidence type="ECO:0000256" key="2">
    <source>
        <dbReference type="ARBA" id="ARBA00010447"/>
    </source>
</evidence>